<accession>A0A517R5Y1</accession>
<keyword evidence="1" id="KW-0472">Membrane</keyword>
<dbReference type="AlphaFoldDB" id="A0A517R5Y1"/>
<keyword evidence="1" id="KW-1133">Transmembrane helix</keyword>
<keyword evidence="3" id="KW-1185">Reference proteome</keyword>
<keyword evidence="1" id="KW-0812">Transmembrane</keyword>
<sequence>MDERTISSPQQPLRSDFQSEAFPDASVESILIVNQLNESDTVIHQFEPPLQLWAVRQNETQSNHSRVEAEFDFLFLPTDATDRKLGSTDVPGDVATEMQQWTQQSSGSHTPTPYFFNFQGTQVSWSIDRCAVHAPIDKVDTIRRTIAEVSYYELEMRRIESELGSEWPQLEADIPLAFDFNESSLETKNALLKRFQFTYLTRARLARLGPFIHSPHLYPPTLASQLNERLRDRTRITYRHEFVSDQLEVFEEVYELCGQRSSDYSQARTGHILEWIIIIILIVQVLFSVAEILAGASST</sequence>
<dbReference type="EMBL" id="CP036268">
    <property type="protein sequence ID" value="QDT39281.1"/>
    <property type="molecule type" value="Genomic_DNA"/>
</dbReference>
<organism evidence="2 3">
    <name type="scientific">Stratiformator vulcanicus</name>
    <dbReference type="NCBI Taxonomy" id="2527980"/>
    <lineage>
        <taxon>Bacteria</taxon>
        <taxon>Pseudomonadati</taxon>
        <taxon>Planctomycetota</taxon>
        <taxon>Planctomycetia</taxon>
        <taxon>Planctomycetales</taxon>
        <taxon>Planctomycetaceae</taxon>
        <taxon>Stratiformator</taxon>
    </lineage>
</organism>
<evidence type="ECO:0000313" key="3">
    <source>
        <dbReference type="Proteomes" id="UP000317318"/>
    </source>
</evidence>
<reference evidence="2 3" key="1">
    <citation type="submission" date="2019-02" db="EMBL/GenBank/DDBJ databases">
        <title>Deep-cultivation of Planctomycetes and their phenomic and genomic characterization uncovers novel biology.</title>
        <authorList>
            <person name="Wiegand S."/>
            <person name="Jogler M."/>
            <person name="Boedeker C."/>
            <person name="Pinto D."/>
            <person name="Vollmers J."/>
            <person name="Rivas-Marin E."/>
            <person name="Kohn T."/>
            <person name="Peeters S.H."/>
            <person name="Heuer A."/>
            <person name="Rast P."/>
            <person name="Oberbeckmann S."/>
            <person name="Bunk B."/>
            <person name="Jeske O."/>
            <person name="Meyerdierks A."/>
            <person name="Storesund J.E."/>
            <person name="Kallscheuer N."/>
            <person name="Luecker S."/>
            <person name="Lage O.M."/>
            <person name="Pohl T."/>
            <person name="Merkel B.J."/>
            <person name="Hornburger P."/>
            <person name="Mueller R.-W."/>
            <person name="Bruemmer F."/>
            <person name="Labrenz M."/>
            <person name="Spormann A.M."/>
            <person name="Op den Camp H."/>
            <person name="Overmann J."/>
            <person name="Amann R."/>
            <person name="Jetten M.S.M."/>
            <person name="Mascher T."/>
            <person name="Medema M.H."/>
            <person name="Devos D.P."/>
            <person name="Kaster A.-K."/>
            <person name="Ovreas L."/>
            <person name="Rohde M."/>
            <person name="Galperin M.Y."/>
            <person name="Jogler C."/>
        </authorList>
    </citation>
    <scope>NUCLEOTIDE SEQUENCE [LARGE SCALE GENOMIC DNA]</scope>
    <source>
        <strain evidence="2 3">Pan189</strain>
    </source>
</reference>
<evidence type="ECO:0000313" key="2">
    <source>
        <dbReference type="EMBL" id="QDT39281.1"/>
    </source>
</evidence>
<evidence type="ECO:0000256" key="1">
    <source>
        <dbReference type="SAM" id="Phobius"/>
    </source>
</evidence>
<dbReference type="Proteomes" id="UP000317318">
    <property type="component" value="Chromosome"/>
</dbReference>
<evidence type="ECO:0008006" key="4">
    <source>
        <dbReference type="Google" id="ProtNLM"/>
    </source>
</evidence>
<feature type="transmembrane region" description="Helical" evidence="1">
    <location>
        <begin position="272"/>
        <end position="294"/>
    </location>
</feature>
<dbReference type="RefSeq" id="WP_145365431.1">
    <property type="nucleotide sequence ID" value="NZ_CP036268.1"/>
</dbReference>
<gene>
    <name evidence="2" type="ORF">Pan189_36860</name>
</gene>
<dbReference type="OrthoDB" id="215477at2"/>
<name>A0A517R5Y1_9PLAN</name>
<proteinExistence type="predicted"/>
<dbReference type="KEGG" id="svp:Pan189_36860"/>
<protein>
    <recommendedName>
        <fullName evidence="4">DUF155 domain-containing protein</fullName>
    </recommendedName>
</protein>